<dbReference type="GO" id="GO:0000976">
    <property type="term" value="F:transcription cis-regulatory region binding"/>
    <property type="evidence" value="ECO:0007669"/>
    <property type="project" value="TreeGrafter"/>
</dbReference>
<dbReference type="Pfam" id="PF17754">
    <property type="entry name" value="TetR_C_14"/>
    <property type="match status" value="1"/>
</dbReference>
<evidence type="ECO:0000256" key="4">
    <source>
        <dbReference type="PROSITE-ProRule" id="PRU00335"/>
    </source>
</evidence>
<dbReference type="InterPro" id="IPR041347">
    <property type="entry name" value="MftR_C"/>
</dbReference>
<protein>
    <submittedName>
        <fullName evidence="6">TetR family transcriptional regulator</fullName>
    </submittedName>
</protein>
<comment type="caution">
    <text evidence="6">The sequence shown here is derived from an EMBL/GenBank/DDBJ whole genome shotgun (WGS) entry which is preliminary data.</text>
</comment>
<dbReference type="PANTHER" id="PTHR30055">
    <property type="entry name" value="HTH-TYPE TRANSCRIPTIONAL REGULATOR RUTR"/>
    <property type="match status" value="1"/>
</dbReference>
<dbReference type="Proteomes" id="UP000326912">
    <property type="component" value="Unassembled WGS sequence"/>
</dbReference>
<reference evidence="6 7" key="1">
    <citation type="submission" date="2019-10" db="EMBL/GenBank/DDBJ databases">
        <title>Dictyobacter vulcani sp. nov., within the class Ktedonobacteria, isolated from soil of volcanic Mt. Zao.</title>
        <authorList>
            <person name="Zheng Y."/>
            <person name="Wang C.M."/>
            <person name="Sakai Y."/>
            <person name="Abe K."/>
            <person name="Yokota A."/>
            <person name="Yabe S."/>
        </authorList>
    </citation>
    <scope>NUCLEOTIDE SEQUENCE [LARGE SCALE GENOMIC DNA]</scope>
    <source>
        <strain evidence="6 7">W12</strain>
    </source>
</reference>
<sequence>MTQIPGRRERKKQQTREKIARVAMELFIARGFEQVTVMDVAEAADVSVNTVYNYFPTKEDLFFGLHQPMETSLAGIVRQREKGEPLLTFLRHLLLGSLEPMRALSPPEQDATRQQVFRVIRESPTLQARGRQMTESVEEDLAHAFAEDMGKPFDAIVPRLVAQMILTLYARIFAEYQRRRLNGESSEEIHAGLSAMVMAGLTLLEHGIDASRG</sequence>
<dbReference type="InterPro" id="IPR009057">
    <property type="entry name" value="Homeodomain-like_sf"/>
</dbReference>
<accession>A0A5J4KH29</accession>
<dbReference type="SUPFAM" id="SSF46689">
    <property type="entry name" value="Homeodomain-like"/>
    <property type="match status" value="1"/>
</dbReference>
<dbReference type="Gene3D" id="1.10.10.60">
    <property type="entry name" value="Homeodomain-like"/>
    <property type="match status" value="1"/>
</dbReference>
<keyword evidence="3" id="KW-0804">Transcription</keyword>
<feature type="domain" description="HTH tetR-type" evidence="5">
    <location>
        <begin position="13"/>
        <end position="73"/>
    </location>
</feature>
<keyword evidence="1" id="KW-0805">Transcription regulation</keyword>
<dbReference type="GO" id="GO:0003700">
    <property type="term" value="F:DNA-binding transcription factor activity"/>
    <property type="evidence" value="ECO:0007669"/>
    <property type="project" value="TreeGrafter"/>
</dbReference>
<evidence type="ECO:0000256" key="1">
    <source>
        <dbReference type="ARBA" id="ARBA00023015"/>
    </source>
</evidence>
<keyword evidence="2 4" id="KW-0238">DNA-binding</keyword>
<keyword evidence="7" id="KW-1185">Reference proteome</keyword>
<dbReference type="EMBL" id="BKZW01000001">
    <property type="protein sequence ID" value="GER89018.1"/>
    <property type="molecule type" value="Genomic_DNA"/>
</dbReference>
<evidence type="ECO:0000256" key="2">
    <source>
        <dbReference type="ARBA" id="ARBA00023125"/>
    </source>
</evidence>
<dbReference type="Pfam" id="PF00440">
    <property type="entry name" value="TetR_N"/>
    <property type="match status" value="1"/>
</dbReference>
<evidence type="ECO:0000259" key="5">
    <source>
        <dbReference type="PROSITE" id="PS50977"/>
    </source>
</evidence>
<evidence type="ECO:0000313" key="6">
    <source>
        <dbReference type="EMBL" id="GER89018.1"/>
    </source>
</evidence>
<dbReference type="PANTHER" id="PTHR30055:SF234">
    <property type="entry name" value="HTH-TYPE TRANSCRIPTIONAL REGULATOR BETI"/>
    <property type="match status" value="1"/>
</dbReference>
<dbReference type="InterPro" id="IPR001647">
    <property type="entry name" value="HTH_TetR"/>
</dbReference>
<evidence type="ECO:0000313" key="7">
    <source>
        <dbReference type="Proteomes" id="UP000326912"/>
    </source>
</evidence>
<name>A0A5J4KH29_9CHLR</name>
<dbReference type="PROSITE" id="PS50977">
    <property type="entry name" value="HTH_TETR_2"/>
    <property type="match status" value="1"/>
</dbReference>
<evidence type="ECO:0000256" key="3">
    <source>
        <dbReference type="ARBA" id="ARBA00023163"/>
    </source>
</evidence>
<feature type="DNA-binding region" description="H-T-H motif" evidence="4">
    <location>
        <begin position="36"/>
        <end position="55"/>
    </location>
</feature>
<proteinExistence type="predicted"/>
<dbReference type="RefSeq" id="WP_151756845.1">
    <property type="nucleotide sequence ID" value="NZ_BKZW01000001.1"/>
</dbReference>
<dbReference type="AlphaFoldDB" id="A0A5J4KH29"/>
<organism evidence="6 7">
    <name type="scientific">Dictyobacter vulcani</name>
    <dbReference type="NCBI Taxonomy" id="2607529"/>
    <lineage>
        <taxon>Bacteria</taxon>
        <taxon>Bacillati</taxon>
        <taxon>Chloroflexota</taxon>
        <taxon>Ktedonobacteria</taxon>
        <taxon>Ktedonobacterales</taxon>
        <taxon>Dictyobacteraceae</taxon>
        <taxon>Dictyobacter</taxon>
    </lineage>
</organism>
<dbReference type="Gene3D" id="1.10.357.10">
    <property type="entry name" value="Tetracycline Repressor, domain 2"/>
    <property type="match status" value="1"/>
</dbReference>
<gene>
    <name evidence="6" type="ORF">KDW_31800</name>
</gene>
<dbReference type="InterPro" id="IPR050109">
    <property type="entry name" value="HTH-type_TetR-like_transc_reg"/>
</dbReference>
<dbReference type="PRINTS" id="PR00455">
    <property type="entry name" value="HTHTETR"/>
</dbReference>